<keyword evidence="3" id="KW-1185">Reference proteome</keyword>
<comment type="caution">
    <text evidence="2">The sequence shown here is derived from an EMBL/GenBank/DDBJ whole genome shotgun (WGS) entry which is preliminary data.</text>
</comment>
<dbReference type="PANTHER" id="PTHR11786:SF0">
    <property type="entry name" value="ARYLAMINE N-ACETYLTRANSFERASE 4-RELATED"/>
    <property type="match status" value="1"/>
</dbReference>
<organism evidence="2 3">
    <name type="scientific">Imshaugia aleurites</name>
    <dbReference type="NCBI Taxonomy" id="172621"/>
    <lineage>
        <taxon>Eukaryota</taxon>
        <taxon>Fungi</taxon>
        <taxon>Dikarya</taxon>
        <taxon>Ascomycota</taxon>
        <taxon>Pezizomycotina</taxon>
        <taxon>Lecanoromycetes</taxon>
        <taxon>OSLEUM clade</taxon>
        <taxon>Lecanoromycetidae</taxon>
        <taxon>Lecanorales</taxon>
        <taxon>Lecanorineae</taxon>
        <taxon>Parmeliaceae</taxon>
        <taxon>Imshaugia</taxon>
    </lineage>
</organism>
<dbReference type="OrthoDB" id="10260017at2759"/>
<dbReference type="EMBL" id="CAJPDT010000124">
    <property type="protein sequence ID" value="CAF9939868.1"/>
    <property type="molecule type" value="Genomic_DNA"/>
</dbReference>
<protein>
    <submittedName>
        <fullName evidence="2">N-terminal acetyltransferase</fullName>
    </submittedName>
</protein>
<reference evidence="2" key="1">
    <citation type="submission" date="2021-03" db="EMBL/GenBank/DDBJ databases">
        <authorList>
            <person name="Tagirdzhanova G."/>
        </authorList>
    </citation>
    <scope>NUCLEOTIDE SEQUENCE</scope>
</reference>
<evidence type="ECO:0000256" key="1">
    <source>
        <dbReference type="ARBA" id="ARBA00006547"/>
    </source>
</evidence>
<evidence type="ECO:0000313" key="3">
    <source>
        <dbReference type="Proteomes" id="UP000664534"/>
    </source>
</evidence>
<dbReference type="Proteomes" id="UP000664534">
    <property type="component" value="Unassembled WGS sequence"/>
</dbReference>
<sequence length="328" mass="37345">MTFTDPSHRSSYTDEQLHHYFERISFPHKYRLKLVFQGHHATTPEEQLSFLANLQKYHLAAIPFENLELHYSPTKTITLEPQFLFQKIVLRGDGRGGRCMETNCLFGTVLKSLGFDVYSAGARVNQAAQPVAATKGWKGPRHDGWNHMINIVTIANKRYLVDVGFGGSGAPTHPVPLVSDQPSSNIGSQSIRLLLSSISDSTRKDQQLWCYQFCHGEDRPWIDGYSFTETEFLPQDFAMMSFFTSTSRTSWFTYRVVCVKHLMEGGELIGEIRLYENEVRRRIRGESELLATLTTEEERVQALDKYFGIELSEPEVLGIHGMITELLG</sequence>
<dbReference type="GO" id="GO:0016407">
    <property type="term" value="F:acetyltransferase activity"/>
    <property type="evidence" value="ECO:0007669"/>
    <property type="project" value="InterPro"/>
</dbReference>
<gene>
    <name evidence="2" type="primary">NAT1_1</name>
    <name evidence="2" type="ORF">IMSHALPRED_001664</name>
</gene>
<dbReference type="Pfam" id="PF00797">
    <property type="entry name" value="Acetyltransf_2"/>
    <property type="match status" value="1"/>
</dbReference>
<dbReference type="PANTHER" id="PTHR11786">
    <property type="entry name" value="N-HYDROXYARYLAMINE O-ACETYLTRANSFERASE"/>
    <property type="match status" value="1"/>
</dbReference>
<accession>A0A8H3J384</accession>
<evidence type="ECO:0000313" key="2">
    <source>
        <dbReference type="EMBL" id="CAF9939868.1"/>
    </source>
</evidence>
<dbReference type="SUPFAM" id="SSF54001">
    <property type="entry name" value="Cysteine proteinases"/>
    <property type="match status" value="1"/>
</dbReference>
<dbReference type="InterPro" id="IPR053710">
    <property type="entry name" value="Arylamine_NAT_domain_sf"/>
</dbReference>
<dbReference type="InterPro" id="IPR001447">
    <property type="entry name" value="Arylamine_N-AcTrfase"/>
</dbReference>
<dbReference type="AlphaFoldDB" id="A0A8H3J384"/>
<comment type="similarity">
    <text evidence="1">Belongs to the arylamine N-acetyltransferase family.</text>
</comment>
<dbReference type="Gene3D" id="3.30.2140.20">
    <property type="match status" value="1"/>
</dbReference>
<proteinExistence type="inferred from homology"/>
<dbReference type="InterPro" id="IPR038765">
    <property type="entry name" value="Papain-like_cys_pep_sf"/>
</dbReference>
<name>A0A8H3J384_9LECA</name>